<dbReference type="EMBL" id="JBHSTI010000058">
    <property type="protein sequence ID" value="MFC6239647.1"/>
    <property type="molecule type" value="Genomic_DNA"/>
</dbReference>
<keyword evidence="2" id="KW-1185">Reference proteome</keyword>
<protein>
    <submittedName>
        <fullName evidence="1">Gamma-glutamyl-gamma-aminobutyrate hydrolase family protein</fullName>
    </submittedName>
</protein>
<dbReference type="Proteomes" id="UP001596138">
    <property type="component" value="Unassembled WGS sequence"/>
</dbReference>
<evidence type="ECO:0000313" key="2">
    <source>
        <dbReference type="Proteomes" id="UP001596138"/>
    </source>
</evidence>
<dbReference type="InterPro" id="IPR044668">
    <property type="entry name" value="PuuD-like"/>
</dbReference>
<keyword evidence="1" id="KW-0378">Hydrolase</keyword>
<dbReference type="SUPFAM" id="SSF52317">
    <property type="entry name" value="Class I glutamine amidotransferase-like"/>
    <property type="match status" value="1"/>
</dbReference>
<dbReference type="PANTHER" id="PTHR43235:SF1">
    <property type="entry name" value="GLUTAMINE AMIDOTRANSFERASE PB2B2.05-RELATED"/>
    <property type="match status" value="1"/>
</dbReference>
<reference evidence="2" key="1">
    <citation type="journal article" date="2019" name="Int. J. Syst. Evol. Microbiol.">
        <title>The Global Catalogue of Microorganisms (GCM) 10K type strain sequencing project: providing services to taxonomists for standard genome sequencing and annotation.</title>
        <authorList>
            <consortium name="The Broad Institute Genomics Platform"/>
            <consortium name="The Broad Institute Genome Sequencing Center for Infectious Disease"/>
            <person name="Wu L."/>
            <person name="Ma J."/>
        </authorList>
    </citation>
    <scope>NUCLEOTIDE SEQUENCE [LARGE SCALE GENOMIC DNA]</scope>
    <source>
        <strain evidence="2">CGMCC 4.7317</strain>
    </source>
</reference>
<dbReference type="CDD" id="cd01745">
    <property type="entry name" value="GATase1_2"/>
    <property type="match status" value="1"/>
</dbReference>
<dbReference type="RefSeq" id="WP_386768962.1">
    <property type="nucleotide sequence ID" value="NZ_JBHSTI010000058.1"/>
</dbReference>
<comment type="caution">
    <text evidence="1">The sequence shown here is derived from an EMBL/GenBank/DDBJ whole genome shotgun (WGS) entry which is preliminary data.</text>
</comment>
<sequence>MSRTPIVAIPARFSSSASAHRHRAITNARALSEAVLLAGGEPVTIHPWAPDGVVSADDVARRLSFVDAVLLPGGGDLDPSTYGQEIQSDDVYDVDVEQDAFDLAVARWAVESGTPLLAVCRGWQVVNVALGGELEQHMAEPHRHVVHEVSVDAGSVLADVVGPTVAASCYHHQRVSRLADGLVPVAHAADGTVEGAVLPDAKGWFLAVQWHPEDTYGTDPAQLALFRALVDAAR</sequence>
<evidence type="ECO:0000313" key="1">
    <source>
        <dbReference type="EMBL" id="MFC6239647.1"/>
    </source>
</evidence>
<dbReference type="PANTHER" id="PTHR43235">
    <property type="entry name" value="GLUTAMINE AMIDOTRANSFERASE PB2B2.05-RELATED"/>
    <property type="match status" value="1"/>
</dbReference>
<organism evidence="1 2">
    <name type="scientific">Longivirga aurantiaca</name>
    <dbReference type="NCBI Taxonomy" id="1837743"/>
    <lineage>
        <taxon>Bacteria</taxon>
        <taxon>Bacillati</taxon>
        <taxon>Actinomycetota</taxon>
        <taxon>Actinomycetes</taxon>
        <taxon>Sporichthyales</taxon>
        <taxon>Sporichthyaceae</taxon>
        <taxon>Longivirga</taxon>
    </lineage>
</organism>
<dbReference type="InterPro" id="IPR011697">
    <property type="entry name" value="Peptidase_C26"/>
</dbReference>
<name>A0ABW1T6V0_9ACTN</name>
<dbReference type="PROSITE" id="PS51273">
    <property type="entry name" value="GATASE_TYPE_1"/>
    <property type="match status" value="1"/>
</dbReference>
<dbReference type="GO" id="GO:0016787">
    <property type="term" value="F:hydrolase activity"/>
    <property type="evidence" value="ECO:0007669"/>
    <property type="project" value="UniProtKB-KW"/>
</dbReference>
<gene>
    <name evidence="1" type="ORF">ACFQGU_17380</name>
</gene>
<proteinExistence type="predicted"/>
<dbReference type="InterPro" id="IPR029062">
    <property type="entry name" value="Class_I_gatase-like"/>
</dbReference>
<dbReference type="Gene3D" id="3.40.50.880">
    <property type="match status" value="1"/>
</dbReference>
<dbReference type="Pfam" id="PF07722">
    <property type="entry name" value="Peptidase_C26"/>
    <property type="match status" value="1"/>
</dbReference>
<accession>A0ABW1T6V0</accession>